<protein>
    <recommendedName>
        <fullName evidence="2">PEP-CTERM protein-sorting domain-containing protein</fullName>
    </recommendedName>
</protein>
<reference evidence="1" key="1">
    <citation type="journal article" date="2014" name="Front. Microbiol.">
        <title>High frequency of phylogenetically diverse reductive dehalogenase-homologous genes in deep subseafloor sedimentary metagenomes.</title>
        <authorList>
            <person name="Kawai M."/>
            <person name="Futagami T."/>
            <person name="Toyoda A."/>
            <person name="Takaki Y."/>
            <person name="Nishi S."/>
            <person name="Hori S."/>
            <person name="Arai W."/>
            <person name="Tsubouchi T."/>
            <person name="Morono Y."/>
            <person name="Uchiyama I."/>
            <person name="Ito T."/>
            <person name="Fujiyama A."/>
            <person name="Inagaki F."/>
            <person name="Takami H."/>
        </authorList>
    </citation>
    <scope>NUCLEOTIDE SEQUENCE</scope>
    <source>
        <strain evidence="1">Expedition CK06-06</strain>
    </source>
</reference>
<accession>X1J8X3</accession>
<comment type="caution">
    <text evidence="1">The sequence shown here is derived from an EMBL/GenBank/DDBJ whole genome shotgun (WGS) entry which is preliminary data.</text>
</comment>
<dbReference type="EMBL" id="BARU01034665">
    <property type="protein sequence ID" value="GAH66213.1"/>
    <property type="molecule type" value="Genomic_DNA"/>
</dbReference>
<evidence type="ECO:0008006" key="2">
    <source>
        <dbReference type="Google" id="ProtNLM"/>
    </source>
</evidence>
<proteinExistence type="predicted"/>
<feature type="non-terminal residue" evidence="1">
    <location>
        <position position="1"/>
    </location>
</feature>
<name>X1J8X3_9ZZZZ</name>
<sequence length="185" mass="19759">EIALVGNLPNSSAMLSFFATGPPGGMTPSGLYKYSPIGSFILITGQLDVDGDGVADTAYQNPLMAGYLTGNYLTTTVDVQAMDPFGGFSVSSQFDDQKNAAMLWELGFESWGNADELVPDTPDFYGWFELGFTAQLVADGCYDEYWASTAVLSGDVNNYVPIPSAVLLLGSGLFGLIGLRRKFQS</sequence>
<dbReference type="AlphaFoldDB" id="X1J8X3"/>
<gene>
    <name evidence="1" type="ORF">S03H2_54380</name>
</gene>
<organism evidence="1">
    <name type="scientific">marine sediment metagenome</name>
    <dbReference type="NCBI Taxonomy" id="412755"/>
    <lineage>
        <taxon>unclassified sequences</taxon>
        <taxon>metagenomes</taxon>
        <taxon>ecological metagenomes</taxon>
    </lineage>
</organism>
<evidence type="ECO:0000313" key="1">
    <source>
        <dbReference type="EMBL" id="GAH66213.1"/>
    </source>
</evidence>